<dbReference type="InterPro" id="IPR026674">
    <property type="entry name" value="FLACC1"/>
</dbReference>
<dbReference type="GO" id="GO:0005737">
    <property type="term" value="C:cytoplasm"/>
    <property type="evidence" value="ECO:0007669"/>
    <property type="project" value="TreeGrafter"/>
</dbReference>
<dbReference type="OrthoDB" id="10013155at2759"/>
<protein>
    <submittedName>
        <fullName evidence="2">Uncharacterized protein</fullName>
    </submittedName>
</protein>
<dbReference type="STRING" id="225164.V4ATW0"/>
<dbReference type="RefSeq" id="XP_009048537.1">
    <property type="nucleotide sequence ID" value="XM_009050289.1"/>
</dbReference>
<proteinExistence type="predicted"/>
<feature type="region of interest" description="Disordered" evidence="1">
    <location>
        <begin position="115"/>
        <end position="138"/>
    </location>
</feature>
<sequence length="171" mass="19879">MERCYHFFNTGILLKGRHLPKDIMVKNHIKSTDQRLLQLFYSAEQSRCDRVNQLQHEPTRRHNFENHLPVRKPKTPAWQKNLDPPPVPIVVTPGYVLSKSKSKCSVILREDFFDPGTESPVSPSSPLSTRRAVNKGDPERDSLIATLQEQINDLTLYLEEERLNHRQTKQK</sequence>
<dbReference type="AlphaFoldDB" id="V4ATW0"/>
<keyword evidence="3" id="KW-1185">Reference proteome</keyword>
<dbReference type="PANTHER" id="PTHR21707:SF42">
    <property type="entry name" value="FLAGELLUM-ASSOCIATED COILED-COIL DOMAIN-CONTAINING PROTEIN 1"/>
    <property type="match status" value="1"/>
</dbReference>
<gene>
    <name evidence="2" type="ORF">LOTGIDRAFT_173104</name>
</gene>
<evidence type="ECO:0000256" key="1">
    <source>
        <dbReference type="SAM" id="MobiDB-lite"/>
    </source>
</evidence>
<evidence type="ECO:0000313" key="3">
    <source>
        <dbReference type="Proteomes" id="UP000030746"/>
    </source>
</evidence>
<feature type="compositionally biased region" description="Polar residues" evidence="1">
    <location>
        <begin position="119"/>
        <end position="128"/>
    </location>
</feature>
<dbReference type="Proteomes" id="UP000030746">
    <property type="component" value="Unassembled WGS sequence"/>
</dbReference>
<reference evidence="2 3" key="1">
    <citation type="journal article" date="2013" name="Nature">
        <title>Insights into bilaterian evolution from three spiralian genomes.</title>
        <authorList>
            <person name="Simakov O."/>
            <person name="Marletaz F."/>
            <person name="Cho S.J."/>
            <person name="Edsinger-Gonzales E."/>
            <person name="Havlak P."/>
            <person name="Hellsten U."/>
            <person name="Kuo D.H."/>
            <person name="Larsson T."/>
            <person name="Lv J."/>
            <person name="Arendt D."/>
            <person name="Savage R."/>
            <person name="Osoegawa K."/>
            <person name="de Jong P."/>
            <person name="Grimwood J."/>
            <person name="Chapman J.A."/>
            <person name="Shapiro H."/>
            <person name="Aerts A."/>
            <person name="Otillar R.P."/>
            <person name="Terry A.Y."/>
            <person name="Boore J.L."/>
            <person name="Grigoriev I.V."/>
            <person name="Lindberg D.R."/>
            <person name="Seaver E.C."/>
            <person name="Weisblat D.A."/>
            <person name="Putnam N.H."/>
            <person name="Rokhsar D.S."/>
        </authorList>
    </citation>
    <scope>NUCLEOTIDE SEQUENCE [LARGE SCALE GENOMIC DNA]</scope>
</reference>
<evidence type="ECO:0000313" key="2">
    <source>
        <dbReference type="EMBL" id="ESP00748.1"/>
    </source>
</evidence>
<organism evidence="2 3">
    <name type="scientific">Lottia gigantea</name>
    <name type="common">Giant owl limpet</name>
    <dbReference type="NCBI Taxonomy" id="225164"/>
    <lineage>
        <taxon>Eukaryota</taxon>
        <taxon>Metazoa</taxon>
        <taxon>Spiralia</taxon>
        <taxon>Lophotrochozoa</taxon>
        <taxon>Mollusca</taxon>
        <taxon>Gastropoda</taxon>
        <taxon>Patellogastropoda</taxon>
        <taxon>Lottioidea</taxon>
        <taxon>Lottiidae</taxon>
        <taxon>Lottia</taxon>
    </lineage>
</organism>
<accession>V4ATW0</accession>
<dbReference type="EMBL" id="KB200682">
    <property type="protein sequence ID" value="ESP00748.1"/>
    <property type="molecule type" value="Genomic_DNA"/>
</dbReference>
<dbReference type="HOGENOM" id="CLU_1566800_0_0_1"/>
<dbReference type="GeneID" id="20242289"/>
<dbReference type="CTD" id="20242289"/>
<dbReference type="PANTHER" id="PTHR21707">
    <property type="entry name" value="FLAGELLUM-ASSOCIATED COILED-COIL DOMAIN-CONTAINING PROTEIN 1"/>
    <property type="match status" value="1"/>
</dbReference>
<name>V4ATW0_LOTGI</name>
<feature type="non-terminal residue" evidence="2">
    <location>
        <position position="171"/>
    </location>
</feature>
<dbReference type="KEGG" id="lgi:LOTGIDRAFT_173104"/>